<comment type="similarity">
    <text evidence="1">Belongs to the protein kinase superfamily. ADCK protein kinase family.</text>
</comment>
<organism evidence="4 5">
    <name type="scientific">Volvox africanus</name>
    <dbReference type="NCBI Taxonomy" id="51714"/>
    <lineage>
        <taxon>Eukaryota</taxon>
        <taxon>Viridiplantae</taxon>
        <taxon>Chlorophyta</taxon>
        <taxon>core chlorophytes</taxon>
        <taxon>Chlorophyceae</taxon>
        <taxon>CS clade</taxon>
        <taxon>Chlamydomonadales</taxon>
        <taxon>Volvocaceae</taxon>
        <taxon>Volvox</taxon>
    </lineage>
</organism>
<comment type="caution">
    <text evidence="4">The sequence shown here is derived from an EMBL/GenBank/DDBJ whole genome shotgun (WGS) entry which is preliminary data.</text>
</comment>
<dbReference type="Proteomes" id="UP000747399">
    <property type="component" value="Unassembled WGS sequence"/>
</dbReference>
<feature type="region of interest" description="Disordered" evidence="2">
    <location>
        <begin position="37"/>
        <end position="92"/>
    </location>
</feature>
<feature type="domain" description="ABC1 atypical kinase-like" evidence="3">
    <location>
        <begin position="280"/>
        <end position="522"/>
    </location>
</feature>
<accession>A0A8J4BSW8</accession>
<dbReference type="InterPro" id="IPR004147">
    <property type="entry name" value="ABC1_dom"/>
</dbReference>
<reference evidence="4" key="1">
    <citation type="journal article" date="2021" name="Proc. Natl. Acad. Sci. U.S.A.">
        <title>Three genomes in the algal genus Volvox reveal the fate of a haploid sex-determining region after a transition to homothallism.</title>
        <authorList>
            <person name="Yamamoto K."/>
            <person name="Hamaji T."/>
            <person name="Kawai-Toyooka H."/>
            <person name="Matsuzaki R."/>
            <person name="Takahashi F."/>
            <person name="Nishimura Y."/>
            <person name="Kawachi M."/>
            <person name="Noguchi H."/>
            <person name="Minakuchi Y."/>
            <person name="Umen J.G."/>
            <person name="Toyoda A."/>
            <person name="Nozaki H."/>
        </authorList>
    </citation>
    <scope>NUCLEOTIDE SEQUENCE</scope>
    <source>
        <strain evidence="4">NIES-3780</strain>
    </source>
</reference>
<keyword evidence="5" id="KW-1185">Reference proteome</keyword>
<dbReference type="EMBL" id="BNCO01000129">
    <property type="protein sequence ID" value="GIL68808.1"/>
    <property type="molecule type" value="Genomic_DNA"/>
</dbReference>
<evidence type="ECO:0000313" key="4">
    <source>
        <dbReference type="EMBL" id="GIL68808.1"/>
    </source>
</evidence>
<evidence type="ECO:0000256" key="2">
    <source>
        <dbReference type="SAM" id="MobiDB-lite"/>
    </source>
</evidence>
<sequence length="758" mass="82430">MGLMTGRQVRSSLGLRPRSRASRLCILAMARKSSSGGTDIAMRSLDNGTPSGRLSTNGLSNGAPYNSTSSTNSVSSVDLPYSSGSSNGNTINGVKSTTDGVVIARVPLRTYMPAVRAAAAQVAQGIGETRGSVAASAATVADVELTPSSTVQSWTAGSSSYDSGLGGGGLSGPVVEAEVIDRPAETDFKWAQDNYNATQRNIDTWVFFTLFRTRLWLLDQKWSYTGGFTDAKRAERARGLARYLLNSVLQLGPTFIKIGQLSSTRSDLLPAEFVEELATLQDRVPAFTTEKAISIIEKDLGRPIAQLFASFDPKPIAAASLGQVHRAVLFSGEVVVVKVQRPGLKQLFDIDLNNLRILAEQLDKGDENRDFKGIYQECASVLYQEIDYLNEGRNADRFRRNFRADASWARAPKVYWEYCSPRVLVLEYLPGVKISDKARLQAAGLDLDTVAQRATEAYLIQILKHGFFHADPHPGNVSVDTRTGDLLFYDFGMMGEIVPDVKTRLLDVFYGVYRKDTDQVLRALVALQVIKPTGDTLSLRRAINYFIENLSRQAERQETIQAIGEDLFAIALDQPFRFPATFTFVLRAFSTLEGIGKTLNPNYRFSEVAQPYAAELLQLQDATGARGGAALLEQVQQQASELGAAAAAMPLRIRRIEATLAQLEAGDLKLRVRVLEGERADRRAGVLQMATTNSVACMGLLNVGVMLAINAGPAAATGMNLEGPAALCLGLSAVFGSLVFRGLKRVQRLDKFEKDIKG</sequence>
<evidence type="ECO:0000259" key="3">
    <source>
        <dbReference type="Pfam" id="PF03109"/>
    </source>
</evidence>
<dbReference type="GO" id="GO:0016020">
    <property type="term" value="C:membrane"/>
    <property type="evidence" value="ECO:0007669"/>
    <property type="project" value="GOC"/>
</dbReference>
<dbReference type="AlphaFoldDB" id="A0A8J4BSW8"/>
<proteinExistence type="inferred from homology"/>
<dbReference type="GO" id="GO:0046467">
    <property type="term" value="P:membrane lipid biosynthetic process"/>
    <property type="evidence" value="ECO:0007669"/>
    <property type="project" value="TreeGrafter"/>
</dbReference>
<dbReference type="InterPro" id="IPR011009">
    <property type="entry name" value="Kinase-like_dom_sf"/>
</dbReference>
<dbReference type="Pfam" id="PF03109">
    <property type="entry name" value="ABC1"/>
    <property type="match status" value="1"/>
</dbReference>
<dbReference type="SUPFAM" id="SSF56112">
    <property type="entry name" value="Protein kinase-like (PK-like)"/>
    <property type="match status" value="1"/>
</dbReference>
<feature type="compositionally biased region" description="Polar residues" evidence="2">
    <location>
        <begin position="46"/>
        <end position="65"/>
    </location>
</feature>
<dbReference type="CDD" id="cd05121">
    <property type="entry name" value="ABC1_ADCK3-like"/>
    <property type="match status" value="1"/>
</dbReference>
<name>A0A8J4BSW8_9CHLO</name>
<dbReference type="PANTHER" id="PTHR10566">
    <property type="entry name" value="CHAPERONE-ACTIVITY OF BC1 COMPLEX CABC1 -RELATED"/>
    <property type="match status" value="1"/>
</dbReference>
<evidence type="ECO:0000313" key="5">
    <source>
        <dbReference type="Proteomes" id="UP000747399"/>
    </source>
</evidence>
<dbReference type="PANTHER" id="PTHR10566:SF113">
    <property type="entry name" value="PROTEIN ACTIVITY OF BC1 COMPLEX KINASE 7, CHLOROPLASTIC"/>
    <property type="match status" value="1"/>
</dbReference>
<evidence type="ECO:0000256" key="1">
    <source>
        <dbReference type="ARBA" id="ARBA00009670"/>
    </source>
</evidence>
<dbReference type="GO" id="GO:1901031">
    <property type="term" value="P:regulation of response to reactive oxygen species"/>
    <property type="evidence" value="ECO:0007669"/>
    <property type="project" value="TreeGrafter"/>
</dbReference>
<feature type="compositionally biased region" description="Low complexity" evidence="2">
    <location>
        <begin position="66"/>
        <end position="89"/>
    </location>
</feature>
<dbReference type="InterPro" id="IPR050154">
    <property type="entry name" value="UbiB_kinase"/>
</dbReference>
<protein>
    <recommendedName>
        <fullName evidence="3">ABC1 atypical kinase-like domain-containing protein</fullName>
    </recommendedName>
</protein>
<gene>
    <name evidence="4" type="ORF">Vafri_22040</name>
</gene>